<feature type="modified residue" description="Phosphohistidine" evidence="1">
    <location>
        <position position="351"/>
    </location>
</feature>
<reference evidence="4 5" key="1">
    <citation type="submission" date="2016-03" db="EMBL/GenBank/DDBJ databases">
        <title>Comparative genomics of the ectomycorrhizal sister species Rhizopogon vinicolor and Rhizopogon vesiculosus (Basidiomycota: Boletales) reveals a divergence of the mating type B locus.</title>
        <authorList>
            <person name="Mujic A.B."/>
            <person name="Kuo A."/>
            <person name="Tritt A."/>
            <person name="Lipzen A."/>
            <person name="Chen C."/>
            <person name="Johnson J."/>
            <person name="Sharma A."/>
            <person name="Barry K."/>
            <person name="Grigoriev I.V."/>
            <person name="Spatafora J.W."/>
        </authorList>
    </citation>
    <scope>NUCLEOTIDE SEQUENCE [LARGE SCALE GENOMIC DNA]</scope>
    <source>
        <strain evidence="4 5">AM-OR11-056</strain>
    </source>
</reference>
<dbReference type="EMBL" id="LVVM01002854">
    <property type="protein sequence ID" value="OJA15805.1"/>
    <property type="molecule type" value="Genomic_DNA"/>
</dbReference>
<accession>A0A1J8Q418</accession>
<evidence type="ECO:0000256" key="1">
    <source>
        <dbReference type="PROSITE-ProRule" id="PRU00110"/>
    </source>
</evidence>
<sequence>MYHQGFSAEVHCRQQPFFDAVGVYPSAVVYTSVTPGYSSTTSNQTVPTDYNIQNSTSDGYILGDGYLISSVCKYQDFEKATNQSFLVLMQGHEEGIEPTICEVSPRITLVDIGFDGSTVNIQNTTDSQPLSPDGQEAVYIDFISDFIWMMMFDAQSISGNFMAEGIHSVSNDTLTGTLFNDLLENYLRGSIELFGTASRQMWRQDFQENDPPVSDYNGTIHVRSLGYQYRGSTYLVLLGPLALVVFATFGAAIYAPVAQPKKPVDVSLVEDGMMQEMMDGPLGSLGDSEDFDPTNIIHLMMAASRIRLNREVGENELLQIHLDSTRSNIPETRMAQLQEDDEEIFMVQNSHRLR</sequence>
<protein>
    <recommendedName>
        <fullName evidence="3">HPt domain-containing protein</fullName>
    </recommendedName>
</protein>
<name>A0A1J8Q418_9AGAM</name>
<comment type="caution">
    <text evidence="4">The sequence shown here is derived from an EMBL/GenBank/DDBJ whole genome shotgun (WGS) entry which is preliminary data.</text>
</comment>
<evidence type="ECO:0000313" key="4">
    <source>
        <dbReference type="EMBL" id="OJA15805.1"/>
    </source>
</evidence>
<keyword evidence="2" id="KW-0472">Membrane</keyword>
<evidence type="ECO:0000256" key="2">
    <source>
        <dbReference type="SAM" id="Phobius"/>
    </source>
</evidence>
<dbReference type="PROSITE" id="PS50894">
    <property type="entry name" value="HPT"/>
    <property type="match status" value="1"/>
</dbReference>
<dbReference type="GO" id="GO:0000160">
    <property type="term" value="P:phosphorelay signal transduction system"/>
    <property type="evidence" value="ECO:0007669"/>
    <property type="project" value="InterPro"/>
</dbReference>
<feature type="domain" description="HPt" evidence="3">
    <location>
        <begin position="310"/>
        <end position="354"/>
    </location>
</feature>
<keyword evidence="2" id="KW-0812">Transmembrane</keyword>
<dbReference type="InterPro" id="IPR008207">
    <property type="entry name" value="Sig_transdc_His_kin_Hpt_dom"/>
</dbReference>
<keyword evidence="5" id="KW-1185">Reference proteome</keyword>
<dbReference type="STRING" id="180088.A0A1J8Q418"/>
<dbReference type="OrthoDB" id="2663773at2759"/>
<keyword evidence="1" id="KW-0597">Phosphoprotein</keyword>
<evidence type="ECO:0000313" key="5">
    <source>
        <dbReference type="Proteomes" id="UP000183567"/>
    </source>
</evidence>
<dbReference type="AlphaFoldDB" id="A0A1J8Q418"/>
<evidence type="ECO:0000259" key="3">
    <source>
        <dbReference type="PROSITE" id="PS50894"/>
    </source>
</evidence>
<organism evidence="4 5">
    <name type="scientific">Rhizopogon vesiculosus</name>
    <dbReference type="NCBI Taxonomy" id="180088"/>
    <lineage>
        <taxon>Eukaryota</taxon>
        <taxon>Fungi</taxon>
        <taxon>Dikarya</taxon>
        <taxon>Basidiomycota</taxon>
        <taxon>Agaricomycotina</taxon>
        <taxon>Agaricomycetes</taxon>
        <taxon>Agaricomycetidae</taxon>
        <taxon>Boletales</taxon>
        <taxon>Suillineae</taxon>
        <taxon>Rhizopogonaceae</taxon>
        <taxon>Rhizopogon</taxon>
    </lineage>
</organism>
<dbReference type="Proteomes" id="UP000183567">
    <property type="component" value="Unassembled WGS sequence"/>
</dbReference>
<gene>
    <name evidence="4" type="ORF">AZE42_12112</name>
</gene>
<proteinExistence type="predicted"/>
<keyword evidence="2" id="KW-1133">Transmembrane helix</keyword>
<feature type="transmembrane region" description="Helical" evidence="2">
    <location>
        <begin position="233"/>
        <end position="255"/>
    </location>
</feature>